<dbReference type="Proteomes" id="UP000616885">
    <property type="component" value="Unassembled WGS sequence"/>
</dbReference>
<sequence>MEHIEELGHPSRSIPNEAYPDDIPRPKASPDDLPPPDEANPDDLPLRDEEWPDDMLDAGIERPAQVATPSQVPLSLHSFIRGRRSPANVGLSSFGNVYDQRNRLPLPHDRSPQRSPERSPQRTPPPPYLEPEPDIEMMPLQPVAQAGPVQPGQSRQQRNEPPFLANAAHPQGFVGPEGEVVGAPRRRRKKDWKAIAFVGGFIFMIGSVIIIMATVNTEKTEK</sequence>
<dbReference type="AlphaFoldDB" id="A0A8H7NKN6"/>
<dbReference type="EMBL" id="JADCTT010000002">
    <property type="protein sequence ID" value="KAF9757372.1"/>
    <property type="molecule type" value="Genomic_DNA"/>
</dbReference>
<accession>A0A8H7NKN6</accession>
<keyword evidence="2" id="KW-1133">Transmembrane helix</keyword>
<name>A0A8H7NKN6_BIOOC</name>
<comment type="caution">
    <text evidence="3">The sequence shown here is derived from an EMBL/GenBank/DDBJ whole genome shotgun (WGS) entry which is preliminary data.</text>
</comment>
<evidence type="ECO:0000256" key="1">
    <source>
        <dbReference type="SAM" id="MobiDB-lite"/>
    </source>
</evidence>
<evidence type="ECO:0000256" key="2">
    <source>
        <dbReference type="SAM" id="Phobius"/>
    </source>
</evidence>
<keyword evidence="2" id="KW-0472">Membrane</keyword>
<proteinExistence type="predicted"/>
<reference evidence="3" key="1">
    <citation type="submission" date="2020-10" db="EMBL/GenBank/DDBJ databases">
        <title>High-Quality Genome Resource of Clonostachys rosea strain S41 by Oxford Nanopore Long-Read Sequencing.</title>
        <authorList>
            <person name="Wang H."/>
        </authorList>
    </citation>
    <scope>NUCLEOTIDE SEQUENCE</scope>
    <source>
        <strain evidence="3">S41</strain>
    </source>
</reference>
<feature type="compositionally biased region" description="Basic and acidic residues" evidence="1">
    <location>
        <begin position="100"/>
        <end position="120"/>
    </location>
</feature>
<organism evidence="3 4">
    <name type="scientific">Bionectria ochroleuca</name>
    <name type="common">Gliocladium roseum</name>
    <dbReference type="NCBI Taxonomy" id="29856"/>
    <lineage>
        <taxon>Eukaryota</taxon>
        <taxon>Fungi</taxon>
        <taxon>Dikarya</taxon>
        <taxon>Ascomycota</taxon>
        <taxon>Pezizomycotina</taxon>
        <taxon>Sordariomycetes</taxon>
        <taxon>Hypocreomycetidae</taxon>
        <taxon>Hypocreales</taxon>
        <taxon>Bionectriaceae</taxon>
        <taxon>Clonostachys</taxon>
    </lineage>
</organism>
<keyword evidence="2" id="KW-0812">Transmembrane</keyword>
<evidence type="ECO:0000313" key="3">
    <source>
        <dbReference type="EMBL" id="KAF9757372.1"/>
    </source>
</evidence>
<protein>
    <submittedName>
        <fullName evidence="3">Uncharacterized protein</fullName>
    </submittedName>
</protein>
<feature type="transmembrane region" description="Helical" evidence="2">
    <location>
        <begin position="194"/>
        <end position="215"/>
    </location>
</feature>
<evidence type="ECO:0000313" key="4">
    <source>
        <dbReference type="Proteomes" id="UP000616885"/>
    </source>
</evidence>
<gene>
    <name evidence="3" type="ORF">IM811_008316</name>
</gene>
<feature type="region of interest" description="Disordered" evidence="1">
    <location>
        <begin position="1"/>
        <end position="72"/>
    </location>
</feature>
<feature type="region of interest" description="Disordered" evidence="1">
    <location>
        <begin position="85"/>
        <end position="179"/>
    </location>
</feature>